<gene>
    <name evidence="3" type="ORF">G7043_38425</name>
</gene>
<reference evidence="3 4" key="1">
    <citation type="submission" date="2020-03" db="EMBL/GenBank/DDBJ databases">
        <title>Isolation and identification of active actinomycetes.</title>
        <authorList>
            <person name="Sun X."/>
        </authorList>
    </citation>
    <scope>NUCLEOTIDE SEQUENCE [LARGE SCALE GENOMIC DNA]</scope>
    <source>
        <strain evidence="3 4">NEAU-D13</strain>
    </source>
</reference>
<organism evidence="3 4">
    <name type="scientific">Lentzea alba</name>
    <dbReference type="NCBI Taxonomy" id="2714351"/>
    <lineage>
        <taxon>Bacteria</taxon>
        <taxon>Bacillati</taxon>
        <taxon>Actinomycetota</taxon>
        <taxon>Actinomycetes</taxon>
        <taxon>Pseudonocardiales</taxon>
        <taxon>Pseudonocardiaceae</taxon>
        <taxon>Lentzea</taxon>
    </lineage>
</organism>
<dbReference type="SMART" id="SM00382">
    <property type="entry name" value="AAA"/>
    <property type="match status" value="1"/>
</dbReference>
<evidence type="ECO:0000256" key="1">
    <source>
        <dbReference type="SAM" id="Phobius"/>
    </source>
</evidence>
<feature type="transmembrane region" description="Helical" evidence="1">
    <location>
        <begin position="536"/>
        <end position="564"/>
    </location>
</feature>
<protein>
    <submittedName>
        <fullName evidence="3">NACHT domain-containing protein</fullName>
    </submittedName>
</protein>
<dbReference type="Pfam" id="PF05729">
    <property type="entry name" value="NACHT"/>
    <property type="match status" value="1"/>
</dbReference>
<evidence type="ECO:0000313" key="3">
    <source>
        <dbReference type="EMBL" id="NGY64806.1"/>
    </source>
</evidence>
<comment type="caution">
    <text evidence="3">The sequence shown here is derived from an EMBL/GenBank/DDBJ whole genome shotgun (WGS) entry which is preliminary data.</text>
</comment>
<dbReference type="Proteomes" id="UP000481360">
    <property type="component" value="Unassembled WGS sequence"/>
</dbReference>
<feature type="transmembrane region" description="Helical" evidence="1">
    <location>
        <begin position="643"/>
        <end position="667"/>
    </location>
</feature>
<dbReference type="RefSeq" id="WP_166053630.1">
    <property type="nucleotide sequence ID" value="NZ_JAAMPJ010000014.1"/>
</dbReference>
<dbReference type="SUPFAM" id="SSF52540">
    <property type="entry name" value="P-loop containing nucleoside triphosphate hydrolases"/>
    <property type="match status" value="1"/>
</dbReference>
<feature type="domain" description="AAA+ ATPase" evidence="2">
    <location>
        <begin position="151"/>
        <end position="336"/>
    </location>
</feature>
<evidence type="ECO:0000259" key="2">
    <source>
        <dbReference type="SMART" id="SM00382"/>
    </source>
</evidence>
<sequence>MRRGGALPAVAAIVVAATAAAYFAPLGDFAAANPLPGQRWMREHTGLALLAFAAAGLLAGALAWQRRGPAERSHDGRAVDRDADGYLDDLRQQVHKIWITGFLDCSLERIVPARLGFRERRDAISGPLRKIGDDEGELDVDVVELFAAPETERRLVLLGAPGAGKTTQLLRLAQHLLSEEDGPVPIVVTLSANSWRLDLPELQHVLSAVRTDQEVDEAVRERRRQAYQARVEDVEKVLDATIDWLAWEISELYAVPQRKVEEWLRADHSPVVLLLDGLDEIRDLADRRRCVRVLSLLRTRLNTGMVVCSRTAEYFETRSHLRFGAAAEILPLSPANVDEYLEIAGDELVSLRTACQRNPELATLLNTPLALTVAVLTYQGKDVTDEVVAQLLTNRLDHLWEAYLQEALPRQRSRTGLRTVSHTDEEIVAYLRKLARMMEDVQQDSVAVNSLDLTWVWRIDPLAGRTATWLYLAAAAVAGAGVAAVAWVQADFAMAWISVLVLAGTAFANLLAADHPLPGQDGRSRMDLSDFVDSRWVLDVTAGCSALIIPPVTGLFAGLCVGIVGGAEALPLGVLPGVLAGLTSAVISLPHRAPGERHRSARSAARMTLWVRVLTGAVSLAVSLWLPSLLITFVWDPAWRPTMYFILVASGVGMWLGGFAISLSGWWSHTSAVRAIVASNTLPRDIDGFLAHAEDRVIMRKTVLGHAFLHRTLQSHLASNTAISRTSSA</sequence>
<accession>A0A7C9RXX4</accession>
<dbReference type="InterPro" id="IPR007111">
    <property type="entry name" value="NACHT_NTPase"/>
</dbReference>
<keyword evidence="1" id="KW-1133">Transmembrane helix</keyword>
<feature type="transmembrane region" description="Helical" evidence="1">
    <location>
        <begin position="468"/>
        <end position="488"/>
    </location>
</feature>
<keyword evidence="1" id="KW-0812">Transmembrane</keyword>
<keyword evidence="4" id="KW-1185">Reference proteome</keyword>
<evidence type="ECO:0000313" key="4">
    <source>
        <dbReference type="Proteomes" id="UP000481360"/>
    </source>
</evidence>
<dbReference type="InterPro" id="IPR027417">
    <property type="entry name" value="P-loop_NTPase"/>
</dbReference>
<dbReference type="InterPro" id="IPR003593">
    <property type="entry name" value="AAA+_ATPase"/>
</dbReference>
<proteinExistence type="predicted"/>
<feature type="transmembrane region" description="Helical" evidence="1">
    <location>
        <begin position="494"/>
        <end position="515"/>
    </location>
</feature>
<feature type="transmembrane region" description="Helical" evidence="1">
    <location>
        <begin position="45"/>
        <end position="64"/>
    </location>
</feature>
<feature type="transmembrane region" description="Helical" evidence="1">
    <location>
        <begin position="570"/>
        <end position="589"/>
    </location>
</feature>
<dbReference type="EMBL" id="JAAMPJ010000014">
    <property type="protein sequence ID" value="NGY64806.1"/>
    <property type="molecule type" value="Genomic_DNA"/>
</dbReference>
<dbReference type="AlphaFoldDB" id="A0A7C9RXX4"/>
<dbReference type="Gene3D" id="3.40.50.300">
    <property type="entry name" value="P-loop containing nucleotide triphosphate hydrolases"/>
    <property type="match status" value="1"/>
</dbReference>
<feature type="transmembrane region" description="Helical" evidence="1">
    <location>
        <begin position="609"/>
        <end position="631"/>
    </location>
</feature>
<keyword evidence="1" id="KW-0472">Membrane</keyword>
<name>A0A7C9RXX4_9PSEU</name>